<sequence>MLVNILVLSLENPCSLKSGAGRYLKNQLELLKDDIMFTVCTLRPEESCFENRNGTWKTLEIPLKLGACPSFEDALAEMNFQMIKKVLEFGGGFDLIHANDDVTAPAAVYLKHALQLPLISTIHGLESDRKKAAGEKAHPYRMLLERLILKESRRVIVLSSMMKQAIKEKSLQAAENVQIIPNPCRKTKTAKKQLKAVPYLFSYGRFVPEKGFFRLLRTFKELAMLQPDLELVIAGEGPLKSEYEKEAKTLGIERRVTILPFICDQERESWLAYSEMAAFPSAYEPFGIAVQESMTAGIPVAAEKNGGWNDFVIDRVTGFRVDFENPFQAARTLDDLLRGEAIRRKVKQTGKAFIWQLHNPEKIRKLFLERVYTPSF</sequence>
<feature type="domain" description="Glycosyl transferase family 1" evidence="2">
    <location>
        <begin position="195"/>
        <end position="351"/>
    </location>
</feature>
<dbReference type="InterPro" id="IPR050194">
    <property type="entry name" value="Glycosyltransferase_grp1"/>
</dbReference>
<dbReference type="InterPro" id="IPR001296">
    <property type="entry name" value="Glyco_trans_1"/>
</dbReference>
<evidence type="ECO:0000313" key="5">
    <source>
        <dbReference type="Proteomes" id="UP000324326"/>
    </source>
</evidence>
<dbReference type="Gene3D" id="3.40.50.2000">
    <property type="entry name" value="Glycogen Phosphorylase B"/>
    <property type="match status" value="2"/>
</dbReference>
<keyword evidence="4" id="KW-0808">Transferase</keyword>
<name>A0A5M8RVB8_9BACI</name>
<dbReference type="Pfam" id="PF13439">
    <property type="entry name" value="Glyco_transf_4"/>
    <property type="match status" value="1"/>
</dbReference>
<feature type="domain" description="Glycosyltransferase subfamily 4-like N-terminal" evidence="3">
    <location>
        <begin position="19"/>
        <end position="183"/>
    </location>
</feature>
<dbReference type="InterPro" id="IPR028098">
    <property type="entry name" value="Glyco_trans_4-like_N"/>
</dbReference>
<dbReference type="PANTHER" id="PTHR45947:SF3">
    <property type="entry name" value="SULFOQUINOVOSYL TRANSFERASE SQD2"/>
    <property type="match status" value="1"/>
</dbReference>
<protein>
    <submittedName>
        <fullName evidence="4">Glycosyltransferase family 1 protein</fullName>
    </submittedName>
</protein>
<evidence type="ECO:0000256" key="1">
    <source>
        <dbReference type="ARBA" id="ARBA00009481"/>
    </source>
</evidence>
<accession>A0A5M8RVB8</accession>
<gene>
    <name evidence="4" type="ORF">DX927_11830</name>
</gene>
<proteinExistence type="inferred from homology"/>
<dbReference type="STRING" id="1925020.BTA30_13715"/>
<dbReference type="Pfam" id="PF00534">
    <property type="entry name" value="Glycos_transf_1"/>
    <property type="match status" value="1"/>
</dbReference>
<dbReference type="EMBL" id="QSND01000002">
    <property type="protein sequence ID" value="KAA6451448.1"/>
    <property type="molecule type" value="Genomic_DNA"/>
</dbReference>
<dbReference type="CDD" id="cd03801">
    <property type="entry name" value="GT4_PimA-like"/>
    <property type="match status" value="1"/>
</dbReference>
<dbReference type="AlphaFoldDB" id="A0A5M8RVB8"/>
<evidence type="ECO:0000259" key="2">
    <source>
        <dbReference type="Pfam" id="PF00534"/>
    </source>
</evidence>
<dbReference type="PANTHER" id="PTHR45947">
    <property type="entry name" value="SULFOQUINOVOSYL TRANSFERASE SQD2"/>
    <property type="match status" value="1"/>
</dbReference>
<dbReference type="Proteomes" id="UP000324326">
    <property type="component" value="Unassembled WGS sequence"/>
</dbReference>
<dbReference type="GO" id="GO:0016758">
    <property type="term" value="F:hexosyltransferase activity"/>
    <property type="evidence" value="ECO:0007669"/>
    <property type="project" value="TreeGrafter"/>
</dbReference>
<evidence type="ECO:0000259" key="3">
    <source>
        <dbReference type="Pfam" id="PF13439"/>
    </source>
</evidence>
<evidence type="ECO:0000313" key="4">
    <source>
        <dbReference type="EMBL" id="KAA6451448.1"/>
    </source>
</evidence>
<comment type="similarity">
    <text evidence="1">Belongs to the glycosyltransferase group 1 family. Glycosyltransferase 4 subfamily.</text>
</comment>
<comment type="caution">
    <text evidence="4">The sequence shown here is derived from an EMBL/GenBank/DDBJ whole genome shotgun (WGS) entry which is preliminary data.</text>
</comment>
<dbReference type="SUPFAM" id="SSF53756">
    <property type="entry name" value="UDP-Glycosyltransferase/glycogen phosphorylase"/>
    <property type="match status" value="1"/>
</dbReference>
<reference evidence="4 5" key="1">
    <citation type="submission" date="2018-08" db="EMBL/GenBank/DDBJ databases">
        <title>Bacillus phenotypic plasticity.</title>
        <authorList>
            <person name="Hurtado E."/>
        </authorList>
    </citation>
    <scope>NUCLEOTIDE SEQUENCE [LARGE SCALE GENOMIC DNA]</scope>
    <source>
        <strain evidence="4 5">427</strain>
    </source>
</reference>
<organism evidence="4 5">
    <name type="scientific">Bacillus swezeyi</name>
    <dbReference type="NCBI Taxonomy" id="1925020"/>
    <lineage>
        <taxon>Bacteria</taxon>
        <taxon>Bacillati</taxon>
        <taxon>Bacillota</taxon>
        <taxon>Bacilli</taxon>
        <taxon>Bacillales</taxon>
        <taxon>Bacillaceae</taxon>
        <taxon>Bacillus</taxon>
    </lineage>
</organism>